<dbReference type="SUPFAM" id="SSF48498">
    <property type="entry name" value="Tetracyclin repressor-like, C-terminal domain"/>
    <property type="match status" value="1"/>
</dbReference>
<proteinExistence type="predicted"/>
<feature type="DNA-binding region" description="H-T-H motif" evidence="4">
    <location>
        <begin position="42"/>
        <end position="61"/>
    </location>
</feature>
<gene>
    <name evidence="6" type="ORF">Msi02_18670</name>
</gene>
<dbReference type="PANTHER" id="PTHR30055">
    <property type="entry name" value="HTH-TYPE TRANSCRIPTIONAL REGULATOR RUTR"/>
    <property type="match status" value="1"/>
</dbReference>
<keyword evidence="2 4" id="KW-0238">DNA-binding</keyword>
<accession>A0ABQ4GHZ5</accession>
<feature type="domain" description="HTH tetR-type" evidence="5">
    <location>
        <begin position="19"/>
        <end position="79"/>
    </location>
</feature>
<dbReference type="Gene3D" id="1.10.10.60">
    <property type="entry name" value="Homeodomain-like"/>
    <property type="match status" value="1"/>
</dbReference>
<dbReference type="PRINTS" id="PR00455">
    <property type="entry name" value="HTHTETR"/>
</dbReference>
<dbReference type="Gene3D" id="1.10.357.10">
    <property type="entry name" value="Tetracycline Repressor, domain 2"/>
    <property type="match status" value="1"/>
</dbReference>
<dbReference type="InterPro" id="IPR009057">
    <property type="entry name" value="Homeodomain-like_sf"/>
</dbReference>
<sequence length="221" mass="23716">MLSGMASRERPATGRPRDPAIDRAVLEATLEVLRESGYSGFSLEAVATRAGTTKPSILRRWPKRQQLIICALVTVLVTPPVPDTGCTRCDLIVSLESLADALLRRVPPGVLAPLMADCSADPGLRQHLTSTLIQPARDAVAATVARAIDRGHLRPGLDADLVVDMLASVVFQGNMFGDSRFPVELAAHVVDVLLQGVAVDFDELLAISRATPKSHRHCDDT</sequence>
<evidence type="ECO:0000313" key="6">
    <source>
        <dbReference type="EMBL" id="GIH61050.1"/>
    </source>
</evidence>
<keyword evidence="1" id="KW-0805">Transcription regulation</keyword>
<name>A0ABQ4GHZ5_9ACTN</name>
<evidence type="ECO:0000259" key="5">
    <source>
        <dbReference type="PROSITE" id="PS50977"/>
    </source>
</evidence>
<dbReference type="PROSITE" id="PS50977">
    <property type="entry name" value="HTH_TETR_2"/>
    <property type="match status" value="1"/>
</dbReference>
<reference evidence="6 7" key="1">
    <citation type="submission" date="2021-01" db="EMBL/GenBank/DDBJ databases">
        <title>Whole genome shotgun sequence of Microbispora siamensis NBRC 104113.</title>
        <authorList>
            <person name="Komaki H."/>
            <person name="Tamura T."/>
        </authorList>
    </citation>
    <scope>NUCLEOTIDE SEQUENCE [LARGE SCALE GENOMIC DNA]</scope>
    <source>
        <strain evidence="6 7">NBRC 104113</strain>
    </source>
</reference>
<evidence type="ECO:0000256" key="1">
    <source>
        <dbReference type="ARBA" id="ARBA00023015"/>
    </source>
</evidence>
<evidence type="ECO:0000256" key="2">
    <source>
        <dbReference type="ARBA" id="ARBA00023125"/>
    </source>
</evidence>
<evidence type="ECO:0000313" key="7">
    <source>
        <dbReference type="Proteomes" id="UP000660454"/>
    </source>
</evidence>
<evidence type="ECO:0000256" key="4">
    <source>
        <dbReference type="PROSITE-ProRule" id="PRU00335"/>
    </source>
</evidence>
<dbReference type="InterPro" id="IPR050109">
    <property type="entry name" value="HTH-type_TetR-like_transc_reg"/>
</dbReference>
<dbReference type="Proteomes" id="UP000660454">
    <property type="component" value="Unassembled WGS sequence"/>
</dbReference>
<dbReference type="Pfam" id="PF00440">
    <property type="entry name" value="TetR_N"/>
    <property type="match status" value="1"/>
</dbReference>
<dbReference type="InterPro" id="IPR001647">
    <property type="entry name" value="HTH_TetR"/>
</dbReference>
<dbReference type="PANTHER" id="PTHR30055:SF148">
    <property type="entry name" value="TETR-FAMILY TRANSCRIPTIONAL REGULATOR"/>
    <property type="match status" value="1"/>
</dbReference>
<evidence type="ECO:0000256" key="3">
    <source>
        <dbReference type="ARBA" id="ARBA00023163"/>
    </source>
</evidence>
<protein>
    <submittedName>
        <fullName evidence="6">TetR family transcriptional regulator</fullName>
    </submittedName>
</protein>
<dbReference type="SUPFAM" id="SSF46689">
    <property type="entry name" value="Homeodomain-like"/>
    <property type="match status" value="1"/>
</dbReference>
<keyword evidence="7" id="KW-1185">Reference proteome</keyword>
<dbReference type="InterPro" id="IPR011075">
    <property type="entry name" value="TetR_C"/>
</dbReference>
<organism evidence="6 7">
    <name type="scientific">Microbispora siamensis</name>
    <dbReference type="NCBI Taxonomy" id="564413"/>
    <lineage>
        <taxon>Bacteria</taxon>
        <taxon>Bacillati</taxon>
        <taxon>Actinomycetota</taxon>
        <taxon>Actinomycetes</taxon>
        <taxon>Streptosporangiales</taxon>
        <taxon>Streptosporangiaceae</taxon>
        <taxon>Microbispora</taxon>
    </lineage>
</organism>
<comment type="caution">
    <text evidence="6">The sequence shown here is derived from an EMBL/GenBank/DDBJ whole genome shotgun (WGS) entry which is preliminary data.</text>
</comment>
<dbReference type="InterPro" id="IPR036271">
    <property type="entry name" value="Tet_transcr_reg_TetR-rel_C_sf"/>
</dbReference>
<keyword evidence="3" id="KW-0804">Transcription</keyword>
<dbReference type="EMBL" id="BOOF01000006">
    <property type="protein sequence ID" value="GIH61050.1"/>
    <property type="molecule type" value="Genomic_DNA"/>
</dbReference>
<dbReference type="Pfam" id="PF16859">
    <property type="entry name" value="TetR_C_11"/>
    <property type="match status" value="1"/>
</dbReference>